<keyword evidence="4" id="KW-1185">Reference proteome</keyword>
<comment type="caution">
    <text evidence="3">The sequence shown here is derived from an EMBL/GenBank/DDBJ whole genome shotgun (WGS) entry which is preliminary data.</text>
</comment>
<evidence type="ECO:0000259" key="2">
    <source>
        <dbReference type="PROSITE" id="PS51406"/>
    </source>
</evidence>
<keyword evidence="1" id="KW-0732">Signal</keyword>
<dbReference type="Proteomes" id="UP001283361">
    <property type="component" value="Unassembled WGS sequence"/>
</dbReference>
<protein>
    <recommendedName>
        <fullName evidence="2">Fibrinogen C-terminal domain-containing protein</fullName>
    </recommendedName>
</protein>
<dbReference type="PANTHER" id="PTHR19143:SF458">
    <property type="entry name" value="FIBRINOGEN C-TERMINAL DOMAIN-CONTAINING PROTEIN-RELATED"/>
    <property type="match status" value="1"/>
</dbReference>
<evidence type="ECO:0000313" key="3">
    <source>
        <dbReference type="EMBL" id="KAK3701842.1"/>
    </source>
</evidence>
<dbReference type="EMBL" id="JAWDGP010007875">
    <property type="protein sequence ID" value="KAK3701842.1"/>
    <property type="molecule type" value="Genomic_DNA"/>
</dbReference>
<name>A0AAE0XQS2_9GAST</name>
<evidence type="ECO:0000256" key="1">
    <source>
        <dbReference type="SAM" id="SignalP"/>
    </source>
</evidence>
<organism evidence="3 4">
    <name type="scientific">Elysia crispata</name>
    <name type="common">lettuce slug</name>
    <dbReference type="NCBI Taxonomy" id="231223"/>
    <lineage>
        <taxon>Eukaryota</taxon>
        <taxon>Metazoa</taxon>
        <taxon>Spiralia</taxon>
        <taxon>Lophotrochozoa</taxon>
        <taxon>Mollusca</taxon>
        <taxon>Gastropoda</taxon>
        <taxon>Heterobranchia</taxon>
        <taxon>Euthyneura</taxon>
        <taxon>Panpulmonata</taxon>
        <taxon>Sacoglossa</taxon>
        <taxon>Placobranchoidea</taxon>
        <taxon>Plakobranchidae</taxon>
        <taxon>Elysia</taxon>
    </lineage>
</organism>
<dbReference type="PANTHER" id="PTHR19143">
    <property type="entry name" value="FIBRINOGEN/TENASCIN/ANGIOPOEITIN"/>
    <property type="match status" value="1"/>
</dbReference>
<dbReference type="Pfam" id="PF00147">
    <property type="entry name" value="Fibrinogen_C"/>
    <property type="match status" value="1"/>
</dbReference>
<gene>
    <name evidence="3" type="ORF">RRG08_030426</name>
</gene>
<sequence>MGTMRIGILLGCLLVMTSVMEITSNVEVVWFNLGGYGVKSYSSCLFDSSNLVFHARYFHTLSTELEIKLDRQVSQLSAPGICSRLTCQIEDNNINIDSVKLNLVTAAGTGRNLVKVTKAKPNTKVARKDMTGNGTLSSTSATLVIDLMNEEACNSGYFMCEAFYRTSSGKKQRQFAAAGPSQSPSIAELNSAASSEAGNITEIISEAVSESFTGLMNQAVAALAFVDTSSRVTTLEDLVFNRIPALENVCGGNDTEALEELEERITVLETEASTCKGDEPEVCERGMGDDVTKSYQPYALVTDNTISRQILCDTHTDGGGWIVLQRRYKGDVDFYRDWNAYKDGFGSNTGDFWIGNEQIHALTSKGNYELRLDFRIEGREEYAYSSSVRVGDEAAQYRLELGDNSGTIGTIGLTFHNNKPFTTFDRDNDSYGGGNCAKNHHGAWWFNSCHRCNINGIWGEKTTNGVAWYTGSKWLFPTYTEMKIRRISSTET</sequence>
<dbReference type="AlphaFoldDB" id="A0AAE0XQS2"/>
<dbReference type="CDD" id="cd00087">
    <property type="entry name" value="FReD"/>
    <property type="match status" value="1"/>
</dbReference>
<dbReference type="InterPro" id="IPR002181">
    <property type="entry name" value="Fibrinogen_a/b/g_C_dom"/>
</dbReference>
<dbReference type="PROSITE" id="PS51406">
    <property type="entry name" value="FIBRINOGEN_C_2"/>
    <property type="match status" value="1"/>
</dbReference>
<feature type="signal peptide" evidence="1">
    <location>
        <begin position="1"/>
        <end position="19"/>
    </location>
</feature>
<dbReference type="InterPro" id="IPR036056">
    <property type="entry name" value="Fibrinogen-like_C"/>
</dbReference>
<dbReference type="InterPro" id="IPR014716">
    <property type="entry name" value="Fibrinogen_a/b/g_C_1"/>
</dbReference>
<evidence type="ECO:0000313" key="4">
    <source>
        <dbReference type="Proteomes" id="UP001283361"/>
    </source>
</evidence>
<dbReference type="SMART" id="SM00186">
    <property type="entry name" value="FBG"/>
    <property type="match status" value="1"/>
</dbReference>
<dbReference type="Gene3D" id="3.90.215.10">
    <property type="entry name" value="Gamma Fibrinogen, chain A, domain 1"/>
    <property type="match status" value="1"/>
</dbReference>
<reference evidence="3" key="1">
    <citation type="journal article" date="2023" name="G3 (Bethesda)">
        <title>A reference genome for the long-term kleptoplast-retaining sea slug Elysia crispata morphotype clarki.</title>
        <authorList>
            <person name="Eastman K.E."/>
            <person name="Pendleton A.L."/>
            <person name="Shaikh M.A."/>
            <person name="Suttiyut T."/>
            <person name="Ogas R."/>
            <person name="Tomko P."/>
            <person name="Gavelis G."/>
            <person name="Widhalm J.R."/>
            <person name="Wisecaver J.H."/>
        </authorList>
    </citation>
    <scope>NUCLEOTIDE SEQUENCE</scope>
    <source>
        <strain evidence="3">ECLA1</strain>
    </source>
</reference>
<dbReference type="GO" id="GO:0005615">
    <property type="term" value="C:extracellular space"/>
    <property type="evidence" value="ECO:0007669"/>
    <property type="project" value="TreeGrafter"/>
</dbReference>
<dbReference type="SUPFAM" id="SSF56496">
    <property type="entry name" value="Fibrinogen C-terminal domain-like"/>
    <property type="match status" value="1"/>
</dbReference>
<proteinExistence type="predicted"/>
<feature type="chain" id="PRO_5042238985" description="Fibrinogen C-terminal domain-containing protein" evidence="1">
    <location>
        <begin position="20"/>
        <end position="492"/>
    </location>
</feature>
<accession>A0AAE0XQS2</accession>
<dbReference type="InterPro" id="IPR050373">
    <property type="entry name" value="Fibrinogen_C-term_domain"/>
</dbReference>
<feature type="domain" description="Fibrinogen C-terminal" evidence="2">
    <location>
        <begin position="274"/>
        <end position="488"/>
    </location>
</feature>